<dbReference type="AlphaFoldDB" id="B4JF95"/>
<dbReference type="InParanoid" id="B4JF95"/>
<proteinExistence type="predicted"/>
<dbReference type="STRING" id="7222.B4JF95"/>
<dbReference type="OrthoDB" id="7752111at2759"/>
<dbReference type="Proteomes" id="UP000001070">
    <property type="component" value="Unassembled WGS sequence"/>
</dbReference>
<dbReference type="PhylomeDB" id="B4JF95"/>
<protein>
    <submittedName>
        <fullName evidence="2">GH18307</fullName>
    </submittedName>
</protein>
<keyword evidence="1" id="KW-0802">TPR repeat</keyword>
<dbReference type="EMBL" id="CH916369">
    <property type="protein sequence ID" value="EDV93376.1"/>
    <property type="molecule type" value="Genomic_DNA"/>
</dbReference>
<dbReference type="FunCoup" id="B4JF95">
    <property type="interactions" value="44"/>
</dbReference>
<evidence type="ECO:0000313" key="2">
    <source>
        <dbReference type="EMBL" id="EDV93376.1"/>
    </source>
</evidence>
<dbReference type="Gene3D" id="1.25.40.10">
    <property type="entry name" value="Tetratricopeptide repeat domain"/>
    <property type="match status" value="1"/>
</dbReference>
<dbReference type="OMA" id="RMRFAEY"/>
<gene>
    <name evidence="2" type="primary">Dgri\GH18307</name>
    <name evidence="2" type="ORF">Dgri_GH18307</name>
</gene>
<dbReference type="PROSITE" id="PS50005">
    <property type="entry name" value="TPR"/>
    <property type="match status" value="1"/>
</dbReference>
<dbReference type="SUPFAM" id="SSF48452">
    <property type="entry name" value="TPR-like"/>
    <property type="match status" value="1"/>
</dbReference>
<organism evidence="3">
    <name type="scientific">Drosophila grimshawi</name>
    <name type="common">Hawaiian fruit fly</name>
    <name type="synonym">Idiomyia grimshawi</name>
    <dbReference type="NCBI Taxonomy" id="7222"/>
    <lineage>
        <taxon>Eukaryota</taxon>
        <taxon>Metazoa</taxon>
        <taxon>Ecdysozoa</taxon>
        <taxon>Arthropoda</taxon>
        <taxon>Hexapoda</taxon>
        <taxon>Insecta</taxon>
        <taxon>Pterygota</taxon>
        <taxon>Neoptera</taxon>
        <taxon>Endopterygota</taxon>
        <taxon>Diptera</taxon>
        <taxon>Brachycera</taxon>
        <taxon>Muscomorpha</taxon>
        <taxon>Ephydroidea</taxon>
        <taxon>Drosophilidae</taxon>
        <taxon>Drosophila</taxon>
        <taxon>Hawaiian Drosophila</taxon>
    </lineage>
</organism>
<evidence type="ECO:0000256" key="1">
    <source>
        <dbReference type="PROSITE-ProRule" id="PRU00339"/>
    </source>
</evidence>
<evidence type="ECO:0000313" key="3">
    <source>
        <dbReference type="Proteomes" id="UP000001070"/>
    </source>
</evidence>
<dbReference type="InterPro" id="IPR011990">
    <property type="entry name" value="TPR-like_helical_dom_sf"/>
</dbReference>
<dbReference type="PANTHER" id="PTHR21391:SF0">
    <property type="entry name" value="AT04489P-RELATED"/>
    <property type="match status" value="1"/>
</dbReference>
<dbReference type="PANTHER" id="PTHR21391">
    <property type="entry name" value="AT04489P-RELATED"/>
    <property type="match status" value="1"/>
</dbReference>
<dbReference type="HOGENOM" id="CLU_035279_0_0_1"/>
<sequence length="572" mass="67186">MLKNTEIIVPSGSMERNLEPWQIINWSDDQLRAIYTDWGNYLALKHNFKAATRYLDAALEIQPNDPIALSKRSRIKRLQAQAPDALTDCITAKTILQESSPSRLGTKNYLEICSALYESNHFEQTKRYLHDLLQGPNNEEKSPVLKHIRTVNSNIHDALKEEAAPAIRRLIDKMTSHLDKKPTSVKPECDVLSILEKEEELLSPIEIQRRKRQFKIYNQTYLQKSWMDVNFLKDVRGNPNLLLQQCLESTKEIENLTEQNYKTVRTFTKMLHARCPMYSSHLKKHPNKYLHLQQEQDNLFRIQYQTKRNMFKILRTIRSLIRNQELEKLTKFVDEVMGDYVTIKTNRIMPWKFEFINEVYNYLGLARINEYKFSGSMKTLTGRKRLLTLFNIPIEPASFSTVKEDNILQIRRQESIDPMAELYKKRMARFEYRMRFAKYPIERSYLYHEAAQANLDNHSFDACCLLARKSMDEARKGNNFVWAVLSALIACKAHAILGKLERQKEMLSEAYRLAKHLKNIDLCLFIDICRHVNNEEIYNKKALITSDVATKRRLTRSFESPDRNSKSIDALY</sequence>
<dbReference type="InterPro" id="IPR019734">
    <property type="entry name" value="TPR_rpt"/>
</dbReference>
<reference evidence="2 3" key="1">
    <citation type="journal article" date="2007" name="Nature">
        <title>Evolution of genes and genomes on the Drosophila phylogeny.</title>
        <authorList>
            <consortium name="Drosophila 12 Genomes Consortium"/>
            <person name="Clark A.G."/>
            <person name="Eisen M.B."/>
            <person name="Smith D.R."/>
            <person name="Bergman C.M."/>
            <person name="Oliver B."/>
            <person name="Markow T.A."/>
            <person name="Kaufman T.C."/>
            <person name="Kellis M."/>
            <person name="Gelbart W."/>
            <person name="Iyer V.N."/>
            <person name="Pollard D.A."/>
            <person name="Sackton T.B."/>
            <person name="Larracuente A.M."/>
            <person name="Singh N.D."/>
            <person name="Abad J.P."/>
            <person name="Abt D.N."/>
            <person name="Adryan B."/>
            <person name="Aguade M."/>
            <person name="Akashi H."/>
            <person name="Anderson W.W."/>
            <person name="Aquadro C.F."/>
            <person name="Ardell D.H."/>
            <person name="Arguello R."/>
            <person name="Artieri C.G."/>
            <person name="Barbash D.A."/>
            <person name="Barker D."/>
            <person name="Barsanti P."/>
            <person name="Batterham P."/>
            <person name="Batzoglou S."/>
            <person name="Begun D."/>
            <person name="Bhutkar A."/>
            <person name="Blanco E."/>
            <person name="Bosak S.A."/>
            <person name="Bradley R.K."/>
            <person name="Brand A.D."/>
            <person name="Brent M.R."/>
            <person name="Brooks A.N."/>
            <person name="Brown R.H."/>
            <person name="Butlin R.K."/>
            <person name="Caggese C."/>
            <person name="Calvi B.R."/>
            <person name="Bernardo de Carvalho A."/>
            <person name="Caspi A."/>
            <person name="Castrezana S."/>
            <person name="Celniker S.E."/>
            <person name="Chang J.L."/>
            <person name="Chapple C."/>
            <person name="Chatterji S."/>
            <person name="Chinwalla A."/>
            <person name="Civetta A."/>
            <person name="Clifton S.W."/>
            <person name="Comeron J.M."/>
            <person name="Costello J.C."/>
            <person name="Coyne J.A."/>
            <person name="Daub J."/>
            <person name="David R.G."/>
            <person name="Delcher A.L."/>
            <person name="Delehaunty K."/>
            <person name="Do C.B."/>
            <person name="Ebling H."/>
            <person name="Edwards K."/>
            <person name="Eickbush T."/>
            <person name="Evans J.D."/>
            <person name="Filipski A."/>
            <person name="Findeiss S."/>
            <person name="Freyhult E."/>
            <person name="Fulton L."/>
            <person name="Fulton R."/>
            <person name="Garcia A.C."/>
            <person name="Gardiner A."/>
            <person name="Garfield D.A."/>
            <person name="Garvin B.E."/>
            <person name="Gibson G."/>
            <person name="Gilbert D."/>
            <person name="Gnerre S."/>
            <person name="Godfrey J."/>
            <person name="Good R."/>
            <person name="Gotea V."/>
            <person name="Gravely B."/>
            <person name="Greenberg A.J."/>
            <person name="Griffiths-Jones S."/>
            <person name="Gross S."/>
            <person name="Guigo R."/>
            <person name="Gustafson E.A."/>
            <person name="Haerty W."/>
            <person name="Hahn M.W."/>
            <person name="Halligan D.L."/>
            <person name="Halpern A.L."/>
            <person name="Halter G.M."/>
            <person name="Han M.V."/>
            <person name="Heger A."/>
            <person name="Hillier L."/>
            <person name="Hinrichs A.S."/>
            <person name="Holmes I."/>
            <person name="Hoskins R.A."/>
            <person name="Hubisz M.J."/>
            <person name="Hultmark D."/>
            <person name="Huntley M.A."/>
            <person name="Jaffe D.B."/>
            <person name="Jagadeeshan S."/>
            <person name="Jeck W.R."/>
            <person name="Johnson J."/>
            <person name="Jones C.D."/>
            <person name="Jordan W.C."/>
            <person name="Karpen G.H."/>
            <person name="Kataoka E."/>
            <person name="Keightley P.D."/>
            <person name="Kheradpour P."/>
            <person name="Kirkness E.F."/>
            <person name="Koerich L.B."/>
            <person name="Kristiansen K."/>
            <person name="Kudrna D."/>
            <person name="Kulathinal R.J."/>
            <person name="Kumar S."/>
            <person name="Kwok R."/>
            <person name="Lander E."/>
            <person name="Langley C.H."/>
            <person name="Lapoint R."/>
            <person name="Lazzaro B.P."/>
            <person name="Lee S.J."/>
            <person name="Levesque L."/>
            <person name="Li R."/>
            <person name="Lin C.F."/>
            <person name="Lin M.F."/>
            <person name="Lindblad-Toh K."/>
            <person name="Llopart A."/>
            <person name="Long M."/>
            <person name="Low L."/>
            <person name="Lozovsky E."/>
            <person name="Lu J."/>
            <person name="Luo M."/>
            <person name="Machado C.A."/>
            <person name="Makalowski W."/>
            <person name="Marzo M."/>
            <person name="Matsuda M."/>
            <person name="Matzkin L."/>
            <person name="McAllister B."/>
            <person name="McBride C.S."/>
            <person name="McKernan B."/>
            <person name="McKernan K."/>
            <person name="Mendez-Lago M."/>
            <person name="Minx P."/>
            <person name="Mollenhauer M.U."/>
            <person name="Montooth K."/>
            <person name="Mount S.M."/>
            <person name="Mu X."/>
            <person name="Myers E."/>
            <person name="Negre B."/>
            <person name="Newfeld S."/>
            <person name="Nielsen R."/>
            <person name="Noor M.A."/>
            <person name="O'Grady P."/>
            <person name="Pachter L."/>
            <person name="Papaceit M."/>
            <person name="Parisi M.J."/>
            <person name="Parisi M."/>
            <person name="Parts L."/>
            <person name="Pedersen J.S."/>
            <person name="Pesole G."/>
            <person name="Phillippy A.M."/>
            <person name="Ponting C.P."/>
            <person name="Pop M."/>
            <person name="Porcelli D."/>
            <person name="Powell J.R."/>
            <person name="Prohaska S."/>
            <person name="Pruitt K."/>
            <person name="Puig M."/>
            <person name="Quesneville H."/>
            <person name="Ram K.R."/>
            <person name="Rand D."/>
            <person name="Rasmussen M.D."/>
            <person name="Reed L.K."/>
            <person name="Reenan R."/>
            <person name="Reily A."/>
            <person name="Remington K.A."/>
            <person name="Rieger T.T."/>
            <person name="Ritchie M.G."/>
            <person name="Robin C."/>
            <person name="Rogers Y.H."/>
            <person name="Rohde C."/>
            <person name="Rozas J."/>
            <person name="Rubenfield M.J."/>
            <person name="Ruiz A."/>
            <person name="Russo S."/>
            <person name="Salzberg S.L."/>
            <person name="Sanchez-Gracia A."/>
            <person name="Saranga D.J."/>
            <person name="Sato H."/>
            <person name="Schaeffer S.W."/>
            <person name="Schatz M.C."/>
            <person name="Schlenke T."/>
            <person name="Schwartz R."/>
            <person name="Segarra C."/>
            <person name="Singh R.S."/>
            <person name="Sirot L."/>
            <person name="Sirota M."/>
            <person name="Sisneros N.B."/>
            <person name="Smith C.D."/>
            <person name="Smith T.F."/>
            <person name="Spieth J."/>
            <person name="Stage D.E."/>
            <person name="Stark A."/>
            <person name="Stephan W."/>
            <person name="Strausberg R.L."/>
            <person name="Strempel S."/>
            <person name="Sturgill D."/>
            <person name="Sutton G."/>
            <person name="Sutton G.G."/>
            <person name="Tao W."/>
            <person name="Teichmann S."/>
            <person name="Tobari Y.N."/>
            <person name="Tomimura Y."/>
            <person name="Tsolas J.M."/>
            <person name="Valente V.L."/>
            <person name="Venter E."/>
            <person name="Venter J.C."/>
            <person name="Vicario S."/>
            <person name="Vieira F.G."/>
            <person name="Vilella A.J."/>
            <person name="Villasante A."/>
            <person name="Walenz B."/>
            <person name="Wang J."/>
            <person name="Wasserman M."/>
            <person name="Watts T."/>
            <person name="Wilson D."/>
            <person name="Wilson R.K."/>
            <person name="Wing R.A."/>
            <person name="Wolfner M.F."/>
            <person name="Wong A."/>
            <person name="Wong G.K."/>
            <person name="Wu C.I."/>
            <person name="Wu G."/>
            <person name="Yamamoto D."/>
            <person name="Yang H.P."/>
            <person name="Yang S.P."/>
            <person name="Yorke J.A."/>
            <person name="Yoshida K."/>
            <person name="Zdobnov E."/>
            <person name="Zhang P."/>
            <person name="Zhang Y."/>
            <person name="Zimin A.V."/>
            <person name="Baldwin J."/>
            <person name="Abdouelleil A."/>
            <person name="Abdulkadir J."/>
            <person name="Abebe A."/>
            <person name="Abera B."/>
            <person name="Abreu J."/>
            <person name="Acer S.C."/>
            <person name="Aftuck L."/>
            <person name="Alexander A."/>
            <person name="An P."/>
            <person name="Anderson E."/>
            <person name="Anderson S."/>
            <person name="Arachi H."/>
            <person name="Azer M."/>
            <person name="Bachantsang P."/>
            <person name="Barry A."/>
            <person name="Bayul T."/>
            <person name="Berlin A."/>
            <person name="Bessette D."/>
            <person name="Bloom T."/>
            <person name="Blye J."/>
            <person name="Boguslavskiy L."/>
            <person name="Bonnet C."/>
            <person name="Boukhgalter B."/>
            <person name="Bourzgui I."/>
            <person name="Brown A."/>
            <person name="Cahill P."/>
            <person name="Channer S."/>
            <person name="Cheshatsang Y."/>
            <person name="Chuda L."/>
            <person name="Citroen M."/>
            <person name="Collymore A."/>
            <person name="Cooke P."/>
            <person name="Costello M."/>
            <person name="D'Aco K."/>
            <person name="Daza R."/>
            <person name="De Haan G."/>
            <person name="DeGray S."/>
            <person name="DeMaso C."/>
            <person name="Dhargay N."/>
            <person name="Dooley K."/>
            <person name="Dooley E."/>
            <person name="Doricent M."/>
            <person name="Dorje P."/>
            <person name="Dorjee K."/>
            <person name="Dupes A."/>
            <person name="Elong R."/>
            <person name="Falk J."/>
            <person name="Farina A."/>
            <person name="Faro S."/>
            <person name="Ferguson D."/>
            <person name="Fisher S."/>
            <person name="Foley C.D."/>
            <person name="Franke A."/>
            <person name="Friedrich D."/>
            <person name="Gadbois L."/>
            <person name="Gearin G."/>
            <person name="Gearin C.R."/>
            <person name="Giannoukos G."/>
            <person name="Goode T."/>
            <person name="Graham J."/>
            <person name="Grandbois E."/>
            <person name="Grewal S."/>
            <person name="Gyaltsen K."/>
            <person name="Hafez N."/>
            <person name="Hagos B."/>
            <person name="Hall J."/>
            <person name="Henson C."/>
            <person name="Hollinger A."/>
            <person name="Honan T."/>
            <person name="Huard M.D."/>
            <person name="Hughes L."/>
            <person name="Hurhula B."/>
            <person name="Husby M.E."/>
            <person name="Kamat A."/>
            <person name="Kanga B."/>
            <person name="Kashin S."/>
            <person name="Khazanovich D."/>
            <person name="Kisner P."/>
            <person name="Lance K."/>
            <person name="Lara M."/>
            <person name="Lee W."/>
            <person name="Lennon N."/>
            <person name="Letendre F."/>
            <person name="LeVine R."/>
            <person name="Lipovsky A."/>
            <person name="Liu X."/>
            <person name="Liu J."/>
            <person name="Liu S."/>
            <person name="Lokyitsang T."/>
            <person name="Lokyitsang Y."/>
            <person name="Lubonja R."/>
            <person name="Lui A."/>
            <person name="MacDonald P."/>
            <person name="Magnisalis V."/>
            <person name="Maru K."/>
            <person name="Matthews C."/>
            <person name="McCusker W."/>
            <person name="McDonough S."/>
            <person name="Mehta T."/>
            <person name="Meldrim J."/>
            <person name="Meneus L."/>
            <person name="Mihai O."/>
            <person name="Mihalev A."/>
            <person name="Mihova T."/>
            <person name="Mittelman R."/>
            <person name="Mlenga V."/>
            <person name="Montmayeur A."/>
            <person name="Mulrain L."/>
            <person name="Navidi A."/>
            <person name="Naylor J."/>
            <person name="Negash T."/>
            <person name="Nguyen T."/>
            <person name="Nguyen N."/>
            <person name="Nicol R."/>
            <person name="Norbu C."/>
            <person name="Norbu N."/>
            <person name="Novod N."/>
            <person name="O'Neill B."/>
            <person name="Osman S."/>
            <person name="Markiewicz E."/>
            <person name="Oyono O.L."/>
            <person name="Patti C."/>
            <person name="Phunkhang P."/>
            <person name="Pierre F."/>
            <person name="Priest M."/>
            <person name="Raghuraman S."/>
            <person name="Rege F."/>
            <person name="Reyes R."/>
            <person name="Rise C."/>
            <person name="Rogov P."/>
            <person name="Ross K."/>
            <person name="Ryan E."/>
            <person name="Settipalli S."/>
            <person name="Shea T."/>
            <person name="Sherpa N."/>
            <person name="Shi L."/>
            <person name="Shih D."/>
            <person name="Sparrow T."/>
            <person name="Spaulding J."/>
            <person name="Stalker J."/>
            <person name="Stange-Thomann N."/>
            <person name="Stavropoulos S."/>
            <person name="Stone C."/>
            <person name="Strader C."/>
            <person name="Tesfaye S."/>
            <person name="Thomson T."/>
            <person name="Thoulutsang Y."/>
            <person name="Thoulutsang D."/>
            <person name="Topham K."/>
            <person name="Topping I."/>
            <person name="Tsamla T."/>
            <person name="Vassiliev H."/>
            <person name="Vo A."/>
            <person name="Wangchuk T."/>
            <person name="Wangdi T."/>
            <person name="Weiand M."/>
            <person name="Wilkinson J."/>
            <person name="Wilson A."/>
            <person name="Yadav S."/>
            <person name="Young G."/>
            <person name="Yu Q."/>
            <person name="Zembek L."/>
            <person name="Zhong D."/>
            <person name="Zimmer A."/>
            <person name="Zwirko Z."/>
            <person name="Jaffe D.B."/>
            <person name="Alvarez P."/>
            <person name="Brockman W."/>
            <person name="Butler J."/>
            <person name="Chin C."/>
            <person name="Gnerre S."/>
            <person name="Grabherr M."/>
            <person name="Kleber M."/>
            <person name="Mauceli E."/>
            <person name="MacCallum I."/>
        </authorList>
    </citation>
    <scope>NUCLEOTIDE SEQUENCE [LARGE SCALE GENOMIC DNA]</scope>
    <source>
        <strain evidence="3">Tucson 15287-2541.00</strain>
    </source>
</reference>
<accession>B4JF95</accession>
<dbReference type="eggNOG" id="ENOG502S15H">
    <property type="taxonomic scope" value="Eukaryota"/>
</dbReference>
<keyword evidence="3" id="KW-1185">Reference proteome</keyword>
<feature type="repeat" description="TPR" evidence="1">
    <location>
        <begin position="32"/>
        <end position="65"/>
    </location>
</feature>
<name>B4JF95_DROGR</name>